<name>A0A0L6VBK1_9BASI</name>
<evidence type="ECO:0000313" key="1">
    <source>
        <dbReference type="EMBL" id="KNZ57495.1"/>
    </source>
</evidence>
<protein>
    <submittedName>
        <fullName evidence="1">Uncharacterized protein</fullName>
    </submittedName>
</protein>
<dbReference type="EMBL" id="LAVV01006995">
    <property type="protein sequence ID" value="KNZ57495.1"/>
    <property type="molecule type" value="Genomic_DNA"/>
</dbReference>
<keyword evidence="2" id="KW-1185">Reference proteome</keyword>
<sequence length="320" mass="37124">MQEHPVVKLSISISSNVVTVALNLVHFPARLLRSQISIFSLIEIASHAIFTLRETNFFHHSLVGPNYEPMISNIAEPLAQFLKLALNFNDSTNKSSLEIYSHHRRSGVTCQKVSAKLKGGPFYSWNQCSSSQDLQWFHWDILESLLCFSLIYLFPRSMIQLWIFLWVVHIEGTCYKISKKISCVVHRSRKIISQAWDPCFGISHASLISYWLGILIFWIRNAENDWLLPGTAGLNSNCSLKILRGLIRNAKHNFQIIFWTSHKEGVINFTNAYWFDLFLEHSNLREWYQFLEFIKELVIIGNNKCSEKGVFRTNKIINKK</sequence>
<evidence type="ECO:0000313" key="2">
    <source>
        <dbReference type="Proteomes" id="UP000037035"/>
    </source>
</evidence>
<accession>A0A0L6VBK1</accession>
<organism evidence="1 2">
    <name type="scientific">Puccinia sorghi</name>
    <dbReference type="NCBI Taxonomy" id="27349"/>
    <lineage>
        <taxon>Eukaryota</taxon>
        <taxon>Fungi</taxon>
        <taxon>Dikarya</taxon>
        <taxon>Basidiomycota</taxon>
        <taxon>Pucciniomycotina</taxon>
        <taxon>Pucciniomycetes</taxon>
        <taxon>Pucciniales</taxon>
        <taxon>Pucciniaceae</taxon>
        <taxon>Puccinia</taxon>
    </lineage>
</organism>
<comment type="caution">
    <text evidence="1">The sequence shown here is derived from an EMBL/GenBank/DDBJ whole genome shotgun (WGS) entry which is preliminary data.</text>
</comment>
<dbReference type="VEuPathDB" id="FungiDB:VP01_2142g1"/>
<dbReference type="Proteomes" id="UP000037035">
    <property type="component" value="Unassembled WGS sequence"/>
</dbReference>
<reference evidence="1 2" key="1">
    <citation type="submission" date="2015-08" db="EMBL/GenBank/DDBJ databases">
        <title>Next Generation Sequencing and Analysis of the Genome of Puccinia sorghi L Schw, the Causal Agent of Maize Common Rust.</title>
        <authorList>
            <person name="Rochi L."/>
            <person name="Burguener G."/>
            <person name="Darino M."/>
            <person name="Turjanski A."/>
            <person name="Kreff E."/>
            <person name="Dieguez M.J."/>
            <person name="Sacco F."/>
        </authorList>
    </citation>
    <scope>NUCLEOTIDE SEQUENCE [LARGE SCALE GENOMIC DNA]</scope>
    <source>
        <strain evidence="1 2">RO10H11247</strain>
    </source>
</reference>
<dbReference type="AlphaFoldDB" id="A0A0L6VBK1"/>
<proteinExistence type="predicted"/>
<gene>
    <name evidence="1" type="ORF">VP01_2142g1</name>
</gene>